<keyword evidence="7 12" id="KW-0732">Signal</keyword>
<dbReference type="UniPathway" id="UPA00378"/>
<dbReference type="AlphaFoldDB" id="A0A6P8HJS3"/>
<evidence type="ECO:0000256" key="8">
    <source>
        <dbReference type="ARBA" id="ARBA00022824"/>
    </source>
</evidence>
<dbReference type="Pfam" id="PF23860">
    <property type="entry name" value="Ribophorin_II_3rd"/>
    <property type="match status" value="1"/>
</dbReference>
<dbReference type="InterPro" id="IPR056790">
    <property type="entry name" value="Ribophorin_II_C"/>
</dbReference>
<comment type="subcellular location">
    <subcellularLocation>
        <location evidence="2 12">Endoplasmic reticulum membrane</location>
        <topology evidence="2 12">Multi-pass membrane protein</topology>
    </subcellularLocation>
</comment>
<dbReference type="GeneID" id="116290094"/>
<evidence type="ECO:0000256" key="2">
    <source>
        <dbReference type="ARBA" id="ARBA00004477"/>
    </source>
</evidence>
<dbReference type="InterPro" id="IPR055373">
    <property type="entry name" value="Ribophorin_II_N"/>
</dbReference>
<dbReference type="PANTHER" id="PTHR12640:SF0">
    <property type="entry name" value="DOLICHYL-DIPHOSPHOOLIGOSACCHARIDE--PROTEIN GLYCOSYLTRANSFERASE SUBUNIT 2"/>
    <property type="match status" value="1"/>
</dbReference>
<dbReference type="InterPro" id="IPR055375">
    <property type="entry name" value="Ribophorin_II_2nd"/>
</dbReference>
<evidence type="ECO:0000313" key="17">
    <source>
        <dbReference type="Proteomes" id="UP000515163"/>
    </source>
</evidence>
<keyword evidence="10 12" id="KW-0472">Membrane</keyword>
<dbReference type="PANTHER" id="PTHR12640">
    <property type="entry name" value="RIBOPHORIN II"/>
    <property type="match status" value="1"/>
</dbReference>
<dbReference type="InterPro" id="IPR008814">
    <property type="entry name" value="Swp1"/>
</dbReference>
<comment type="subunit">
    <text evidence="11">Component of the oligosaccharyltransferase (OST) complex. OST exists in two different complex forms which contain common core subunits RPN1, RPN2, OST48, OST4, DAD1 and TMEM258, either STT3A or STT3B as catalytic subunits, and form-specific accessory subunits. STT3A complex assembly occurs through the formation of 3 subcomplexes. Subcomplex 1 contains RPN1 and TMEM258, subcomplex 2 contains the STT3A-specific subunits STT3A, DC2/OSTC, and KCP2 as well as the core subunit OST4, and subcomplex 3 contains RPN2, DAD1, and OST48. The STT3A complex can form stable complexes with the Sec61 complex or with both the Sec61 and TRAP complexes. Interacts with DDI2. Interacts with TMEM35A/NACHO.</text>
</comment>
<reference evidence="18" key="1">
    <citation type="submission" date="2025-08" db="UniProtKB">
        <authorList>
            <consortium name="RefSeq"/>
        </authorList>
    </citation>
    <scope>IDENTIFICATION</scope>
    <source>
        <tissue evidence="18">Tentacle</tissue>
    </source>
</reference>
<evidence type="ECO:0000256" key="6">
    <source>
        <dbReference type="ARBA" id="ARBA00022692"/>
    </source>
</evidence>
<dbReference type="Pfam" id="PF23861">
    <property type="entry name" value="Ribophorin_II_2nd"/>
    <property type="match status" value="1"/>
</dbReference>
<dbReference type="InParanoid" id="A0A6P8HJS3"/>
<dbReference type="KEGG" id="aten:116290094"/>
<evidence type="ECO:0000256" key="12">
    <source>
        <dbReference type="RuleBase" id="RU366029"/>
    </source>
</evidence>
<evidence type="ECO:0000256" key="1">
    <source>
        <dbReference type="ARBA" id="ARBA00002791"/>
    </source>
</evidence>
<comment type="pathway">
    <text evidence="3 12">Protein modification; protein glycosylation.</text>
</comment>
<keyword evidence="9 12" id="KW-1133">Transmembrane helix</keyword>
<dbReference type="GO" id="GO:0008250">
    <property type="term" value="C:oligosaccharyltransferase complex"/>
    <property type="evidence" value="ECO:0007669"/>
    <property type="project" value="UniProtKB-UniRule"/>
</dbReference>
<feature type="domain" description="Ribophorin II third" evidence="14">
    <location>
        <begin position="399"/>
        <end position="519"/>
    </location>
</feature>
<feature type="domain" description="Ribophorin II N-terminal" evidence="13">
    <location>
        <begin position="27"/>
        <end position="263"/>
    </location>
</feature>
<evidence type="ECO:0000256" key="7">
    <source>
        <dbReference type="ARBA" id="ARBA00022729"/>
    </source>
</evidence>
<evidence type="ECO:0000256" key="4">
    <source>
        <dbReference type="ARBA" id="ARBA00009038"/>
    </source>
</evidence>
<accession>A0A6P8HJS3</accession>
<feature type="domain" description="Ribophorin II C-terminal" evidence="16">
    <location>
        <begin position="551"/>
        <end position="649"/>
    </location>
</feature>
<dbReference type="GO" id="GO:0006487">
    <property type="term" value="P:protein N-linked glycosylation"/>
    <property type="evidence" value="ECO:0007669"/>
    <property type="project" value="UniProtKB-UniRule"/>
</dbReference>
<comment type="function">
    <text evidence="1 12">Subunit of the oligosaccharyl transferase (OST) complex that catalyzes the initial transfer of a defined glycan (Glc(3)Man(9)GlcNAc(2) in eukaryotes) from the lipid carrier dolichol-pyrophosphate to an asparagine residue within an Asn-X-Ser/Thr consensus motif in nascent polypeptide chains, the first step in protein N-glycosylation. N-glycosylation occurs cotranslationally and the complex associates with the Sec61 complex at the channel-forming translocon complex that mediates protein translocation across the endoplasmic reticulum (ER). All subunits are required for a maximal enzyme activity.</text>
</comment>
<dbReference type="Pfam" id="PF05817">
    <property type="entry name" value="Ribophorin_II"/>
    <property type="match status" value="1"/>
</dbReference>
<keyword evidence="8 12" id="KW-0256">Endoplasmic reticulum</keyword>
<evidence type="ECO:0000313" key="18">
    <source>
        <dbReference type="RefSeq" id="XP_031552937.1"/>
    </source>
</evidence>
<feature type="domain" description="Ribophorin II second" evidence="15">
    <location>
        <begin position="271"/>
        <end position="390"/>
    </location>
</feature>
<keyword evidence="6 12" id="KW-0812">Transmembrane</keyword>
<dbReference type="FunCoup" id="A0A6P8HJS3">
    <property type="interactions" value="2452"/>
</dbReference>
<feature type="signal peptide" evidence="12">
    <location>
        <begin position="1"/>
        <end position="23"/>
    </location>
</feature>
<gene>
    <name evidence="18" type="primary">LOC116290094</name>
</gene>
<proteinExistence type="inferred from homology"/>
<evidence type="ECO:0000259" key="13">
    <source>
        <dbReference type="Pfam" id="PF05817"/>
    </source>
</evidence>
<feature type="transmembrane region" description="Helical" evidence="12">
    <location>
        <begin position="591"/>
        <end position="614"/>
    </location>
</feature>
<dbReference type="InterPro" id="IPR055374">
    <property type="entry name" value="Ribophorin_II_3rd"/>
</dbReference>
<organism evidence="17 18">
    <name type="scientific">Actinia tenebrosa</name>
    <name type="common">Australian red waratah sea anemone</name>
    <dbReference type="NCBI Taxonomy" id="6105"/>
    <lineage>
        <taxon>Eukaryota</taxon>
        <taxon>Metazoa</taxon>
        <taxon>Cnidaria</taxon>
        <taxon>Anthozoa</taxon>
        <taxon>Hexacorallia</taxon>
        <taxon>Actiniaria</taxon>
        <taxon>Actiniidae</taxon>
        <taxon>Actinia</taxon>
    </lineage>
</organism>
<evidence type="ECO:0000259" key="15">
    <source>
        <dbReference type="Pfam" id="PF23861"/>
    </source>
</evidence>
<sequence length="652" mass="71894">MAARGVSLVLLLALIGLSQSLSASSVLSLQDQTKLRKIFQDASPFTDLETADYAVKGLKFFKSEIPTTQDLCKFVKEKVDINDIKSIYHASSVSKTLGNCNLALNDAEKKLNEAIVEGAKASTIFYAVSSLKNLGMKVDSNAVIKAIRAAASSEEDSVMSSVHSLNTAILLPKETDVGFIVDMVEDVVAQADEIDNTYLQFEGGLVPTAEVIAASYKLGEHLKKKPSIQEEQVIKFANYLLTRKHVQSVKDTFFLLRALNILSNNDFHVPVVVQLYGTPLISADNKIFKVRVTNVMDKALGKMSVTAVSATDSEGTTVLSNKEFKAGADDDFIVITSELGKGYYAAHSYDLDFMASKPSPGVYTVTVNVKPQKEDKRLIGTSGAQLKVKVVTKVTMGKVDLSLVDKEHSHTVKSLSTNYPNKFDKTIEADFHQKIVMKFAIKSEAGQLLTPHQAFVRLTNQKTKQEIFFVPEPDSSKMYKFDLDLGATAKDSFAYRSGKYDMDIVIGDAVIQNPFEWSACLLSLTFGEQPPKAKKEKQTMYSTKPQIDHQFRVPEKRPPQTVSTAFTVLVFVPLLIMFVVWFKIGANISNFGFSLSTIVFHIGLGAIFALYYYFWIKLDMFTTLKVLAVIGGITFLAANSLLSGIAARRAKR</sequence>
<evidence type="ECO:0000256" key="11">
    <source>
        <dbReference type="ARBA" id="ARBA00046750"/>
    </source>
</evidence>
<evidence type="ECO:0000259" key="14">
    <source>
        <dbReference type="Pfam" id="PF23860"/>
    </source>
</evidence>
<evidence type="ECO:0000256" key="9">
    <source>
        <dbReference type="ARBA" id="ARBA00022989"/>
    </source>
</evidence>
<evidence type="ECO:0000256" key="5">
    <source>
        <dbReference type="ARBA" id="ARBA00017612"/>
    </source>
</evidence>
<comment type="similarity">
    <text evidence="4 12">Belongs to the SWP1 family.</text>
</comment>
<evidence type="ECO:0000256" key="10">
    <source>
        <dbReference type="ARBA" id="ARBA00023136"/>
    </source>
</evidence>
<evidence type="ECO:0000256" key="3">
    <source>
        <dbReference type="ARBA" id="ARBA00004922"/>
    </source>
</evidence>
<protein>
    <recommendedName>
        <fullName evidence="5 12">Dolichyl-diphosphooligosaccharide--protein glycosyltransferase subunit 2</fullName>
    </recommendedName>
    <alternativeName>
        <fullName evidence="12">Ribophorin-2</fullName>
    </alternativeName>
</protein>
<feature type="transmembrane region" description="Helical" evidence="12">
    <location>
        <begin position="626"/>
        <end position="647"/>
    </location>
</feature>
<name>A0A6P8HJS3_ACTTE</name>
<feature type="transmembrane region" description="Helical" evidence="12">
    <location>
        <begin position="562"/>
        <end position="584"/>
    </location>
</feature>
<dbReference type="RefSeq" id="XP_031552937.1">
    <property type="nucleotide sequence ID" value="XM_031697077.1"/>
</dbReference>
<dbReference type="Proteomes" id="UP000515163">
    <property type="component" value="Unplaced"/>
</dbReference>
<keyword evidence="17" id="KW-1185">Reference proteome</keyword>
<dbReference type="Pfam" id="PF25147">
    <property type="entry name" value="Ribophorin_II_C"/>
    <property type="match status" value="1"/>
</dbReference>
<feature type="chain" id="PRO_5028516309" description="Dolichyl-diphosphooligosaccharide--protein glycosyltransferase subunit 2" evidence="12">
    <location>
        <begin position="24"/>
        <end position="652"/>
    </location>
</feature>
<dbReference type="OrthoDB" id="432292at2759"/>
<evidence type="ECO:0000259" key="16">
    <source>
        <dbReference type="Pfam" id="PF25147"/>
    </source>
</evidence>